<protein>
    <recommendedName>
        <fullName evidence="4">DUF2550 family protein</fullName>
    </recommendedName>
</protein>
<keyword evidence="1" id="KW-0472">Membrane</keyword>
<dbReference type="EMBL" id="CP102173">
    <property type="protein sequence ID" value="UUP14214.1"/>
    <property type="molecule type" value="Genomic_DNA"/>
</dbReference>
<sequence length="170" mass="18146">MDEAAVPVFFSLLFPAGLLLFGLFVAVLLFAMRRRPHSGTGMRLTEPRSDGSRGLIGGTWNAMLHGNDLAGALGVTLGAEAGRLELSEGILSFFPADAEVAAWAVPCAQLGVGRGVIGPVRLVGPTWTIHCTVSHERINRFSRNTMKTLREQGYAKEFVAALQAYGAHPA</sequence>
<reference evidence="2 3" key="1">
    <citation type="submission" date="2022-08" db="EMBL/GenBank/DDBJ databases">
        <title>novel species in genus Aeromicrobium.</title>
        <authorList>
            <person name="Ye L."/>
        </authorList>
    </citation>
    <scope>NUCLEOTIDE SEQUENCE [LARGE SCALE GENOMIC DNA]</scope>
    <source>
        <strain evidence="3">zg-Y1379</strain>
    </source>
</reference>
<proteinExistence type="predicted"/>
<feature type="transmembrane region" description="Helical" evidence="1">
    <location>
        <begin position="12"/>
        <end position="32"/>
    </location>
</feature>
<evidence type="ECO:0008006" key="4">
    <source>
        <dbReference type="Google" id="ProtNLM"/>
    </source>
</evidence>
<keyword evidence="1" id="KW-0812">Transmembrane</keyword>
<keyword evidence="3" id="KW-1185">Reference proteome</keyword>
<gene>
    <name evidence="2" type="ORF">NQV15_02550</name>
</gene>
<dbReference type="Proteomes" id="UP001316184">
    <property type="component" value="Chromosome"/>
</dbReference>
<evidence type="ECO:0000313" key="2">
    <source>
        <dbReference type="EMBL" id="UUP14214.1"/>
    </source>
</evidence>
<organism evidence="2 3">
    <name type="scientific">Aeromicrobium wangtongii</name>
    <dbReference type="NCBI Taxonomy" id="2969247"/>
    <lineage>
        <taxon>Bacteria</taxon>
        <taxon>Bacillati</taxon>
        <taxon>Actinomycetota</taxon>
        <taxon>Actinomycetes</taxon>
        <taxon>Propionibacteriales</taxon>
        <taxon>Nocardioidaceae</taxon>
        <taxon>Aeromicrobium</taxon>
    </lineage>
</organism>
<accession>A0ABY5MAQ2</accession>
<name>A0ABY5MAQ2_9ACTN</name>
<keyword evidence="1" id="KW-1133">Transmembrane helix</keyword>
<evidence type="ECO:0000313" key="3">
    <source>
        <dbReference type="Proteomes" id="UP001316184"/>
    </source>
</evidence>
<evidence type="ECO:0000256" key="1">
    <source>
        <dbReference type="SAM" id="Phobius"/>
    </source>
</evidence>
<dbReference type="RefSeq" id="WP_232398038.1">
    <property type="nucleotide sequence ID" value="NZ_CP102173.1"/>
</dbReference>